<organism evidence="1">
    <name type="scientific">uncultured Caudovirales phage</name>
    <dbReference type="NCBI Taxonomy" id="2100421"/>
    <lineage>
        <taxon>Viruses</taxon>
        <taxon>Duplodnaviria</taxon>
        <taxon>Heunggongvirae</taxon>
        <taxon>Uroviricota</taxon>
        <taxon>Caudoviricetes</taxon>
        <taxon>Peduoviridae</taxon>
        <taxon>Maltschvirus</taxon>
        <taxon>Maltschvirus maltsch</taxon>
    </lineage>
</organism>
<name>A0A6J5N190_9CAUD</name>
<dbReference type="EMBL" id="LR796562">
    <property type="protein sequence ID" value="CAB4151891.1"/>
    <property type="molecule type" value="Genomic_DNA"/>
</dbReference>
<dbReference type="InterPro" id="IPR044000">
    <property type="entry name" value="Phage_tube_2"/>
</dbReference>
<accession>A0A6J5N190</accession>
<evidence type="ECO:0000313" key="1">
    <source>
        <dbReference type="EMBL" id="CAB4151891.1"/>
    </source>
</evidence>
<reference evidence="1" key="1">
    <citation type="submission" date="2020-04" db="EMBL/GenBank/DDBJ databases">
        <authorList>
            <person name="Chiriac C."/>
            <person name="Salcher M."/>
            <person name="Ghai R."/>
            <person name="Kavagutti S V."/>
        </authorList>
    </citation>
    <scope>NUCLEOTIDE SEQUENCE</scope>
</reference>
<protein>
    <submittedName>
        <fullName evidence="1">Uncharacterized protein</fullName>
    </submittedName>
</protein>
<sequence>MTKFVSRRGTLGIAVETVRGTPRVPVYWIPNVLMSFKETVVTAREDQGMGNIADSDAVYVTMKMGEGEVESELYDNGLGFILTSILGALPSTGGSYTHTYTLSQTNQQASLSLFWQDPDRSTLFPMAVVESLQMSVEATGKVSWTIAFKSRKGRAWARQTPNFTASGQKFLHQNLDLRLASAVAGLAGATPLSIKSLNLTLNRNTTYDNNMGTVEPDDILGQQLSIEGSINLNLEDDTIKNYMLNNTYRAMRLNLIGSATSSLSMVFPRVDFTEFEPDFTLNEIAKQTIQIKANYDRANALDIISSCVLVNSFASYV</sequence>
<proteinExistence type="predicted"/>
<dbReference type="Pfam" id="PF18906">
    <property type="entry name" value="Phage_tube_2"/>
    <property type="match status" value="1"/>
</dbReference>
<gene>
    <name evidence="1" type="ORF">UFOVP585_41</name>
</gene>